<feature type="non-terminal residue" evidence="2">
    <location>
        <position position="1"/>
    </location>
</feature>
<feature type="region of interest" description="Disordered" evidence="1">
    <location>
        <begin position="106"/>
        <end position="269"/>
    </location>
</feature>
<sequence length="327" mass="35439">EDIHHPQIRHRCRARGDHGRHVRRVRFGPDRRAASRRGRARHRRPAEPGPAGRRRPPHHHQPGARALGGGLARQLHPARKQALHAAASAHAQRRVRAAARLLGDAHPELLPEGRHARPRRRRRLPVRAHLGAGRRRGDHHPSQLGGSSRDRAEQDPDAAVGHHRPREVRGPVPRAQGDGIASSDAAPDRRPEPQRARPAARRRDGRADEPRSRPAAADRRSREPASPAGDQPGRQLRRDGARGGAGRRRGHGPRQPRGAQRPLVAAPGRLLRALHSAGLQLHGHAGLGAAGQPGRGQGVRSGHAHRGAGQHQPPAPGTVRPRAPGPL</sequence>
<accession>A0A6J4MR01</accession>
<gene>
    <name evidence="2" type="ORF">AVDCRST_MAG89-4129</name>
</gene>
<feature type="compositionally biased region" description="Basic residues" evidence="1">
    <location>
        <begin position="245"/>
        <end position="254"/>
    </location>
</feature>
<dbReference type="AlphaFoldDB" id="A0A6J4MR01"/>
<feature type="compositionally biased region" description="Basic residues" evidence="1">
    <location>
        <begin position="34"/>
        <end position="44"/>
    </location>
</feature>
<feature type="compositionally biased region" description="Basic residues" evidence="1">
    <location>
        <begin position="1"/>
        <end position="13"/>
    </location>
</feature>
<feature type="compositionally biased region" description="Basic and acidic residues" evidence="1">
    <location>
        <begin position="106"/>
        <end position="115"/>
    </location>
</feature>
<protein>
    <submittedName>
        <fullName evidence="2">Uncharacterized protein</fullName>
    </submittedName>
</protein>
<proteinExistence type="predicted"/>
<feature type="compositionally biased region" description="Basic and acidic residues" evidence="1">
    <location>
        <begin position="186"/>
        <end position="223"/>
    </location>
</feature>
<feature type="compositionally biased region" description="Gly residues" evidence="1">
    <location>
        <begin position="285"/>
        <end position="299"/>
    </location>
</feature>
<feature type="non-terminal residue" evidence="2">
    <location>
        <position position="327"/>
    </location>
</feature>
<evidence type="ECO:0000313" key="2">
    <source>
        <dbReference type="EMBL" id="CAA9366380.1"/>
    </source>
</evidence>
<name>A0A6J4MR01_9BACT</name>
<reference evidence="2" key="1">
    <citation type="submission" date="2020-02" db="EMBL/GenBank/DDBJ databases">
        <authorList>
            <person name="Meier V. D."/>
        </authorList>
    </citation>
    <scope>NUCLEOTIDE SEQUENCE</scope>
    <source>
        <strain evidence="2">AVDCRST_MAG89</strain>
    </source>
</reference>
<dbReference type="EMBL" id="CADCTV010000864">
    <property type="protein sequence ID" value="CAA9366380.1"/>
    <property type="molecule type" value="Genomic_DNA"/>
</dbReference>
<organism evidence="2">
    <name type="scientific">uncultured Gemmatimonadota bacterium</name>
    <dbReference type="NCBI Taxonomy" id="203437"/>
    <lineage>
        <taxon>Bacteria</taxon>
        <taxon>Pseudomonadati</taxon>
        <taxon>Gemmatimonadota</taxon>
        <taxon>environmental samples</taxon>
    </lineage>
</organism>
<evidence type="ECO:0000256" key="1">
    <source>
        <dbReference type="SAM" id="MobiDB-lite"/>
    </source>
</evidence>
<feature type="compositionally biased region" description="Basic residues" evidence="1">
    <location>
        <begin position="116"/>
        <end position="138"/>
    </location>
</feature>
<feature type="region of interest" description="Disordered" evidence="1">
    <location>
        <begin position="284"/>
        <end position="327"/>
    </location>
</feature>
<feature type="compositionally biased region" description="Basic residues" evidence="1">
    <location>
        <begin position="52"/>
        <end position="62"/>
    </location>
</feature>
<feature type="region of interest" description="Disordered" evidence="1">
    <location>
        <begin position="1"/>
        <end position="91"/>
    </location>
</feature>